<dbReference type="RefSeq" id="WP_110822344.1">
    <property type="nucleotide sequence ID" value="NZ_PRLG01000029.1"/>
</dbReference>
<organism evidence="6 7">
    <name type="scientific">Paenibacillus illinoisensis</name>
    <dbReference type="NCBI Taxonomy" id="59845"/>
    <lineage>
        <taxon>Bacteria</taxon>
        <taxon>Bacillati</taxon>
        <taxon>Bacillota</taxon>
        <taxon>Bacilli</taxon>
        <taxon>Bacillales</taxon>
        <taxon>Paenibacillaceae</taxon>
        <taxon>Paenibacillus</taxon>
    </lineage>
</organism>
<dbReference type="GO" id="GO:0015833">
    <property type="term" value="P:peptide transport"/>
    <property type="evidence" value="ECO:0007669"/>
    <property type="project" value="TreeGrafter"/>
</dbReference>
<gene>
    <name evidence="6" type="ORF">PIL02S_05747</name>
</gene>
<evidence type="ECO:0000259" key="5">
    <source>
        <dbReference type="Pfam" id="PF00496"/>
    </source>
</evidence>
<dbReference type="Proteomes" id="UP000247459">
    <property type="component" value="Unassembled WGS sequence"/>
</dbReference>
<dbReference type="InterPro" id="IPR030678">
    <property type="entry name" value="Peptide/Ni-bd"/>
</dbReference>
<dbReference type="GO" id="GO:0043190">
    <property type="term" value="C:ATP-binding cassette (ABC) transporter complex"/>
    <property type="evidence" value="ECO:0007669"/>
    <property type="project" value="InterPro"/>
</dbReference>
<dbReference type="SUPFAM" id="SSF53850">
    <property type="entry name" value="Periplasmic binding protein-like II"/>
    <property type="match status" value="1"/>
</dbReference>
<feature type="domain" description="Solute-binding protein family 5" evidence="5">
    <location>
        <begin position="91"/>
        <end position="439"/>
    </location>
</feature>
<dbReference type="AlphaFoldDB" id="A0A2W0C8J9"/>
<sequence>MKKRQWTGMWITLLAVALVLSACGGTSTGTDSNSASSGTEGSGAASTTLTIAAATDIESFDPHNNNNTSSEAVLVNVFDYLIKNDSEQNKVPGLAESWEQVDDTTWRFKLREGVTFHNGDPFTSADVKYTIERVAKDETLKQNSYFKNIVEVKAVDEHTVDIITDGPDPLLLNRLSKMGAGILPAKYIVENGMDAFLKQPVGTGPYKFSKWTKDDRVVLAKNENYYGDEPKWNEVVFRVIPEASTRVSELLAGGVDVAASIPSTDIARIEGEADKKIVKAPIQRVLQLIFRQTEGSITADPKVREAIDLAIDKQGIVDSIAGGAGIVTRTSVTPGNFGADPSLYKTSLYDLEKAKQLLKEAGYAEGEAEMTISVSSQYKEQVEVVAAMLEQAGFKINMDVLEPSAFSERYSSKSFKEIFMIGIGNSLFDASNNYNRYMLEEAKGESDYNNPEVEKLLQSALVNMDPEAREKEYQQVQQIFAEERPAVYLYQMEGVYGTNARVNFTPRSDEMFYADEITPAAQ</sequence>
<evidence type="ECO:0000313" key="6">
    <source>
        <dbReference type="EMBL" id="PYY26352.1"/>
    </source>
</evidence>
<reference evidence="6 7" key="1">
    <citation type="submission" date="2018-01" db="EMBL/GenBank/DDBJ databases">
        <title>Genome sequence of the PGP bacterium Paenibacillus illinoisensis E3.</title>
        <authorList>
            <person name="Rolli E."/>
            <person name="Marasco R."/>
            <person name="Bessem C."/>
            <person name="Michoud G."/>
            <person name="Gaiarsa S."/>
            <person name="Borin S."/>
            <person name="Daffonchio D."/>
        </authorList>
    </citation>
    <scope>NUCLEOTIDE SEQUENCE [LARGE SCALE GENOMIC DNA]</scope>
    <source>
        <strain evidence="6 7">E3</strain>
    </source>
</reference>
<dbReference type="InterPro" id="IPR039424">
    <property type="entry name" value="SBP_5"/>
</dbReference>
<comment type="caution">
    <text evidence="6">The sequence shown here is derived from an EMBL/GenBank/DDBJ whole genome shotgun (WGS) entry which is preliminary data.</text>
</comment>
<accession>A0A2W0C8J9</accession>
<feature type="chain" id="PRO_5039662492" evidence="4">
    <location>
        <begin position="25"/>
        <end position="522"/>
    </location>
</feature>
<comment type="similarity">
    <text evidence="1">Belongs to the bacterial solute-binding protein 5 family.</text>
</comment>
<dbReference type="Gene3D" id="3.90.76.10">
    <property type="entry name" value="Dipeptide-binding Protein, Domain 1"/>
    <property type="match status" value="1"/>
</dbReference>
<evidence type="ECO:0000256" key="4">
    <source>
        <dbReference type="SAM" id="SignalP"/>
    </source>
</evidence>
<dbReference type="PIRSF" id="PIRSF002741">
    <property type="entry name" value="MppA"/>
    <property type="match status" value="1"/>
</dbReference>
<dbReference type="OrthoDB" id="9796817at2"/>
<dbReference type="GO" id="GO:1904680">
    <property type="term" value="F:peptide transmembrane transporter activity"/>
    <property type="evidence" value="ECO:0007669"/>
    <property type="project" value="TreeGrafter"/>
</dbReference>
<keyword evidence="3 4" id="KW-0732">Signal</keyword>
<name>A0A2W0C8J9_9BACL</name>
<dbReference type="InterPro" id="IPR000914">
    <property type="entry name" value="SBP_5_dom"/>
</dbReference>
<dbReference type="Gene3D" id="3.40.190.10">
    <property type="entry name" value="Periplasmic binding protein-like II"/>
    <property type="match status" value="1"/>
</dbReference>
<feature type="signal peptide" evidence="4">
    <location>
        <begin position="1"/>
        <end position="24"/>
    </location>
</feature>
<evidence type="ECO:0000256" key="1">
    <source>
        <dbReference type="ARBA" id="ARBA00005695"/>
    </source>
</evidence>
<evidence type="ECO:0000256" key="2">
    <source>
        <dbReference type="ARBA" id="ARBA00022448"/>
    </source>
</evidence>
<proteinExistence type="inferred from homology"/>
<dbReference type="EMBL" id="PRLG01000029">
    <property type="protein sequence ID" value="PYY26352.1"/>
    <property type="molecule type" value="Genomic_DNA"/>
</dbReference>
<dbReference type="Gene3D" id="3.10.105.10">
    <property type="entry name" value="Dipeptide-binding Protein, Domain 3"/>
    <property type="match status" value="1"/>
</dbReference>
<evidence type="ECO:0000313" key="7">
    <source>
        <dbReference type="Proteomes" id="UP000247459"/>
    </source>
</evidence>
<dbReference type="CDD" id="cd08498">
    <property type="entry name" value="PBP2_NikA_DppA_OppA_like_2"/>
    <property type="match status" value="1"/>
</dbReference>
<dbReference type="PANTHER" id="PTHR30290:SF9">
    <property type="entry name" value="OLIGOPEPTIDE-BINDING PROTEIN APPA"/>
    <property type="match status" value="1"/>
</dbReference>
<dbReference type="PROSITE" id="PS51257">
    <property type="entry name" value="PROKAR_LIPOPROTEIN"/>
    <property type="match status" value="1"/>
</dbReference>
<dbReference type="PANTHER" id="PTHR30290">
    <property type="entry name" value="PERIPLASMIC BINDING COMPONENT OF ABC TRANSPORTER"/>
    <property type="match status" value="1"/>
</dbReference>
<dbReference type="Pfam" id="PF00496">
    <property type="entry name" value="SBP_bac_5"/>
    <property type="match status" value="1"/>
</dbReference>
<protein>
    <submittedName>
        <fullName evidence="6">Oligopeptide ABC transporter substrate-binding protein</fullName>
    </submittedName>
</protein>
<evidence type="ECO:0000256" key="3">
    <source>
        <dbReference type="ARBA" id="ARBA00022729"/>
    </source>
</evidence>
<keyword evidence="2" id="KW-0813">Transport</keyword>
<dbReference type="GO" id="GO:0042597">
    <property type="term" value="C:periplasmic space"/>
    <property type="evidence" value="ECO:0007669"/>
    <property type="project" value="UniProtKB-ARBA"/>
</dbReference>